<dbReference type="PANTHER" id="PTHR43013:SF1">
    <property type="entry name" value="GLUTAMYL-TRNA REDUCTASE"/>
    <property type="match status" value="1"/>
</dbReference>
<evidence type="ECO:0000259" key="14">
    <source>
        <dbReference type="Pfam" id="PF01488"/>
    </source>
</evidence>
<accession>A0A7X0LJ58</accession>
<feature type="domain" description="Tetrapyrrole biosynthesis glutamyl-tRNA reductase dimerisation" evidence="13">
    <location>
        <begin position="334"/>
        <end position="440"/>
    </location>
</feature>
<evidence type="ECO:0000259" key="13">
    <source>
        <dbReference type="Pfam" id="PF00745"/>
    </source>
</evidence>
<comment type="caution">
    <text evidence="8">Lacks conserved residue(s) required for the propagation of feature annotation.</text>
</comment>
<comment type="catalytic activity">
    <reaction evidence="7 8 11">
        <text>(S)-4-amino-5-oxopentanoate + tRNA(Glu) + NADP(+) = L-glutamyl-tRNA(Glu) + NADPH + H(+)</text>
        <dbReference type="Rhea" id="RHEA:12344"/>
        <dbReference type="Rhea" id="RHEA-COMP:9663"/>
        <dbReference type="Rhea" id="RHEA-COMP:9680"/>
        <dbReference type="ChEBI" id="CHEBI:15378"/>
        <dbReference type="ChEBI" id="CHEBI:57501"/>
        <dbReference type="ChEBI" id="CHEBI:57783"/>
        <dbReference type="ChEBI" id="CHEBI:58349"/>
        <dbReference type="ChEBI" id="CHEBI:78442"/>
        <dbReference type="ChEBI" id="CHEBI:78520"/>
        <dbReference type="EC" id="1.2.1.70"/>
    </reaction>
</comment>
<dbReference type="Pfam" id="PF00745">
    <property type="entry name" value="GlutR_dimer"/>
    <property type="match status" value="1"/>
</dbReference>
<feature type="domain" description="Quinate/shikimate 5-dehydrogenase/glutamyl-tRNA reductase" evidence="14">
    <location>
        <begin position="176"/>
        <end position="319"/>
    </location>
</feature>
<dbReference type="AlphaFoldDB" id="A0A7X0LJ58"/>
<dbReference type="InterPro" id="IPR036453">
    <property type="entry name" value="GluRdtase_dimer_dom_sf"/>
</dbReference>
<name>A0A7X0LJ58_9BACT</name>
<dbReference type="Pfam" id="PF01488">
    <property type="entry name" value="Shikimate_DH"/>
    <property type="match status" value="1"/>
</dbReference>
<feature type="binding site" evidence="8">
    <location>
        <position position="124"/>
    </location>
    <ligand>
        <name>substrate</name>
    </ligand>
</feature>
<evidence type="ECO:0000313" key="17">
    <source>
        <dbReference type="Proteomes" id="UP000541810"/>
    </source>
</evidence>
<keyword evidence="6 8" id="KW-0627">Porphyrin biosynthesis</keyword>
<dbReference type="SUPFAM" id="SSF69742">
    <property type="entry name" value="Glutamyl tRNA-reductase catalytic, N-terminal domain"/>
    <property type="match status" value="1"/>
</dbReference>
<dbReference type="InterPro" id="IPR036291">
    <property type="entry name" value="NAD(P)-bd_dom_sf"/>
</dbReference>
<dbReference type="GO" id="GO:0019353">
    <property type="term" value="P:protoporphyrinogen IX biosynthetic process from glutamate"/>
    <property type="evidence" value="ECO:0007669"/>
    <property type="project" value="TreeGrafter"/>
</dbReference>
<comment type="caution">
    <text evidence="16">The sequence shown here is derived from an EMBL/GenBank/DDBJ whole genome shotgun (WGS) entry which is preliminary data.</text>
</comment>
<evidence type="ECO:0000256" key="9">
    <source>
        <dbReference type="PIRSR" id="PIRSR000445-1"/>
    </source>
</evidence>
<dbReference type="PANTHER" id="PTHR43013">
    <property type="entry name" value="GLUTAMYL-TRNA REDUCTASE"/>
    <property type="match status" value="1"/>
</dbReference>
<keyword evidence="4 8" id="KW-0521">NADP</keyword>
<feature type="active site" description="Nucleophile" evidence="8 9">
    <location>
        <position position="53"/>
    </location>
</feature>
<dbReference type="PIRSF" id="PIRSF000445">
    <property type="entry name" value="4pyrrol_synth_GluRdtase"/>
    <property type="match status" value="1"/>
</dbReference>
<feature type="domain" description="Glutamyl-tRNA reductase N-terminal" evidence="15">
    <location>
        <begin position="6"/>
        <end position="159"/>
    </location>
</feature>
<feature type="binding site" evidence="8">
    <location>
        <begin position="52"/>
        <end position="55"/>
    </location>
    <ligand>
        <name>substrate</name>
    </ligand>
</feature>
<dbReference type="UniPathway" id="UPA00251">
    <property type="reaction ID" value="UER00316"/>
</dbReference>
<dbReference type="SUPFAM" id="SSF51735">
    <property type="entry name" value="NAD(P)-binding Rossmann-fold domains"/>
    <property type="match status" value="1"/>
</dbReference>
<evidence type="ECO:0000256" key="1">
    <source>
        <dbReference type="ARBA" id="ARBA00005059"/>
    </source>
</evidence>
<sequence>MRLLLLGINHRTAPVELREALAINADRLPSVLDAFRASYGDGAGGECVLLSTCNRTEMYVARPSHSEPTIDSLRQFLADQTGTALDTITASSIHREQQPAVHHLFRVTAGLDAMAVGETQVIGQVRRAYEAAQNAGTVGPALNRVFQSALRDVKQAHQQSGVAGLQQSVSSMAVEFAGNLFESFSDKTVAGLGAGEITKATLQRMLGKSPGKTWVVNRSPAAGLQLAKTLGLGSEGGAEHPGGARPWGDLDEILVEADIILTGTASPEPVITASRFKKLLRRRRNRPVFFIDLAVPRDVEPAVGSLPNVYLYNIDDLNRALADVPRRREKIDRCEAMVREAAERCVGAAQHQDLGVLVRQLRNKLLDIGDQERARTQRKMQNLHEAGEYDKLESLIDEHTHRLINKVLHLPLSQLDLKKHKDEEAPISFYAAALRRLFDLEDVPGSGEASPPTPATEADDE</sequence>
<reference evidence="16 17" key="1">
    <citation type="submission" date="2020-08" db="EMBL/GenBank/DDBJ databases">
        <title>Genomic Encyclopedia of Type Strains, Phase IV (KMG-IV): sequencing the most valuable type-strain genomes for metagenomic binning, comparative biology and taxonomic classification.</title>
        <authorList>
            <person name="Goeker M."/>
        </authorList>
    </citation>
    <scope>NUCLEOTIDE SEQUENCE [LARGE SCALE GENOMIC DNA]</scope>
    <source>
        <strain evidence="16 17">DSM 103725</strain>
    </source>
</reference>
<dbReference type="Pfam" id="PF05201">
    <property type="entry name" value="GlutR_N"/>
    <property type="match status" value="1"/>
</dbReference>
<evidence type="ECO:0000256" key="4">
    <source>
        <dbReference type="ARBA" id="ARBA00022857"/>
    </source>
</evidence>
<evidence type="ECO:0000256" key="11">
    <source>
        <dbReference type="RuleBase" id="RU000584"/>
    </source>
</evidence>
<dbReference type="InterPro" id="IPR015895">
    <property type="entry name" value="4pyrrol_synth_GluRdtase_N"/>
</dbReference>
<dbReference type="FunFam" id="3.30.460.30:FF:000001">
    <property type="entry name" value="Glutamyl-tRNA reductase"/>
    <property type="match status" value="1"/>
</dbReference>
<dbReference type="EC" id="1.2.1.70" evidence="3 8"/>
<organism evidence="16 17">
    <name type="scientific">Algisphaera agarilytica</name>
    <dbReference type="NCBI Taxonomy" id="1385975"/>
    <lineage>
        <taxon>Bacteria</taxon>
        <taxon>Pseudomonadati</taxon>
        <taxon>Planctomycetota</taxon>
        <taxon>Phycisphaerae</taxon>
        <taxon>Phycisphaerales</taxon>
        <taxon>Phycisphaeraceae</taxon>
        <taxon>Algisphaera</taxon>
    </lineage>
</organism>
<evidence type="ECO:0000256" key="8">
    <source>
        <dbReference type="HAMAP-Rule" id="MF_00087"/>
    </source>
</evidence>
<comment type="similarity">
    <text evidence="2 8 11">Belongs to the glutamyl-tRNA reductase family.</text>
</comment>
<feature type="site" description="Important for activity" evidence="8 10">
    <location>
        <position position="103"/>
    </location>
</feature>
<dbReference type="InterPro" id="IPR015896">
    <property type="entry name" value="4pyrrol_synth_GluRdtase_dimer"/>
</dbReference>
<feature type="binding site" evidence="8">
    <location>
        <begin position="118"/>
        <end position="120"/>
    </location>
    <ligand>
        <name>substrate</name>
    </ligand>
</feature>
<dbReference type="Proteomes" id="UP000541810">
    <property type="component" value="Unassembled WGS sequence"/>
</dbReference>
<dbReference type="SUPFAM" id="SSF69075">
    <property type="entry name" value="Glutamyl tRNA-reductase dimerization domain"/>
    <property type="match status" value="1"/>
</dbReference>
<dbReference type="HAMAP" id="MF_00087">
    <property type="entry name" value="Glu_tRNA_reductase"/>
    <property type="match status" value="1"/>
</dbReference>
<feature type="binding site" evidence="8">
    <location>
        <begin position="193"/>
        <end position="198"/>
    </location>
    <ligand>
        <name>NADP(+)</name>
        <dbReference type="ChEBI" id="CHEBI:58349"/>
    </ligand>
</feature>
<comment type="domain">
    <text evidence="8">Possesses an unusual extended V-shaped dimeric structure with each monomer consisting of three distinct domains arranged along a curved 'spinal' alpha-helix. The N-terminal catalytic domain specifically recognizes the glutamate moiety of the substrate. The second domain is the NADPH-binding domain, and the third C-terminal domain is responsible for dimerization.</text>
</comment>
<dbReference type="InterPro" id="IPR000343">
    <property type="entry name" value="4pyrrol_synth_GluRdtase"/>
</dbReference>
<dbReference type="GO" id="GO:0050661">
    <property type="term" value="F:NADP binding"/>
    <property type="evidence" value="ECO:0007669"/>
    <property type="project" value="InterPro"/>
</dbReference>
<comment type="pathway">
    <text evidence="1 8 11">Porphyrin-containing compound metabolism; protoporphyrin-IX biosynthesis; 5-aminolevulinate from L-glutamyl-tRNA(Glu): step 1/2.</text>
</comment>
<keyword evidence="17" id="KW-1185">Reference proteome</keyword>
<dbReference type="GO" id="GO:0008883">
    <property type="term" value="F:glutamyl-tRNA reductase activity"/>
    <property type="evidence" value="ECO:0007669"/>
    <property type="project" value="UniProtKB-UniRule"/>
</dbReference>
<dbReference type="InterPro" id="IPR036343">
    <property type="entry name" value="GluRdtase_N_sf"/>
</dbReference>
<gene>
    <name evidence="8" type="primary">hemA</name>
    <name evidence="16" type="ORF">HNQ40_000313</name>
</gene>
<feature type="region of interest" description="Disordered" evidence="12">
    <location>
        <begin position="442"/>
        <end position="461"/>
    </location>
</feature>
<dbReference type="Gene3D" id="3.40.50.720">
    <property type="entry name" value="NAD(P)-binding Rossmann-like Domain"/>
    <property type="match status" value="1"/>
</dbReference>
<dbReference type="CDD" id="cd05213">
    <property type="entry name" value="NAD_bind_Glutamyl_tRNA_reduct"/>
    <property type="match status" value="1"/>
</dbReference>
<keyword evidence="5 8" id="KW-0560">Oxidoreductase</keyword>
<evidence type="ECO:0000259" key="15">
    <source>
        <dbReference type="Pfam" id="PF05201"/>
    </source>
</evidence>
<evidence type="ECO:0000256" key="5">
    <source>
        <dbReference type="ARBA" id="ARBA00023002"/>
    </source>
</evidence>
<dbReference type="RefSeq" id="WP_184675712.1">
    <property type="nucleotide sequence ID" value="NZ_JACHGY010000001.1"/>
</dbReference>
<comment type="subunit">
    <text evidence="8">Homodimer.</text>
</comment>
<dbReference type="Gene3D" id="3.30.460.30">
    <property type="entry name" value="Glutamyl-tRNA reductase, N-terminal domain"/>
    <property type="match status" value="1"/>
</dbReference>
<evidence type="ECO:0000256" key="12">
    <source>
        <dbReference type="SAM" id="MobiDB-lite"/>
    </source>
</evidence>
<evidence type="ECO:0000256" key="6">
    <source>
        <dbReference type="ARBA" id="ARBA00023244"/>
    </source>
</evidence>
<dbReference type="InterPro" id="IPR006151">
    <property type="entry name" value="Shikm_DH/Glu-tRNA_Rdtase"/>
</dbReference>
<comment type="function">
    <text evidence="8">Catalyzes the NADPH-dependent reduction of glutamyl-tRNA(Glu) to glutamate 1-semialdehyde (GSA).</text>
</comment>
<dbReference type="EMBL" id="JACHGY010000001">
    <property type="protein sequence ID" value="MBB6428507.1"/>
    <property type="molecule type" value="Genomic_DNA"/>
</dbReference>
<evidence type="ECO:0000256" key="10">
    <source>
        <dbReference type="PIRSR" id="PIRSR000445-4"/>
    </source>
</evidence>
<protein>
    <recommendedName>
        <fullName evidence="3 8">Glutamyl-tRNA reductase</fullName>
        <shortName evidence="8">GluTR</shortName>
        <ecNumber evidence="3 8">1.2.1.70</ecNumber>
    </recommendedName>
</protein>
<dbReference type="NCBIfam" id="TIGR01035">
    <property type="entry name" value="hemA"/>
    <property type="match status" value="1"/>
</dbReference>
<evidence type="ECO:0000256" key="3">
    <source>
        <dbReference type="ARBA" id="ARBA00012970"/>
    </source>
</evidence>
<proteinExistence type="inferred from homology"/>
<evidence type="ECO:0000313" key="16">
    <source>
        <dbReference type="EMBL" id="MBB6428507.1"/>
    </source>
</evidence>
<evidence type="ECO:0000256" key="2">
    <source>
        <dbReference type="ARBA" id="ARBA00005916"/>
    </source>
</evidence>
<evidence type="ECO:0000256" key="7">
    <source>
        <dbReference type="ARBA" id="ARBA00047464"/>
    </source>
</evidence>
<comment type="miscellaneous">
    <text evidence="8">During catalysis, the active site Cys acts as a nucleophile attacking the alpha-carbonyl group of tRNA-bound glutamate with the formation of a thioester intermediate between enzyme and glutamate, and the concomitant release of tRNA(Glu). The thioester intermediate is finally reduced by direct hydride transfer from NADPH, to form the product GSA.</text>
</comment>